<evidence type="ECO:0008006" key="4">
    <source>
        <dbReference type="Google" id="ProtNLM"/>
    </source>
</evidence>
<organism evidence="2 3">
    <name type="scientific">Aspergillus nomiae NRRL (strain ATCC 15546 / NRRL 13137 / CBS 260.88 / M93)</name>
    <dbReference type="NCBI Taxonomy" id="1509407"/>
    <lineage>
        <taxon>Eukaryota</taxon>
        <taxon>Fungi</taxon>
        <taxon>Dikarya</taxon>
        <taxon>Ascomycota</taxon>
        <taxon>Pezizomycotina</taxon>
        <taxon>Eurotiomycetes</taxon>
        <taxon>Eurotiomycetidae</taxon>
        <taxon>Eurotiales</taxon>
        <taxon>Aspergillaceae</taxon>
        <taxon>Aspergillus</taxon>
        <taxon>Aspergillus subgen. Circumdati</taxon>
    </lineage>
</organism>
<feature type="region of interest" description="Disordered" evidence="1">
    <location>
        <begin position="291"/>
        <end position="315"/>
    </location>
</feature>
<feature type="region of interest" description="Disordered" evidence="1">
    <location>
        <begin position="327"/>
        <end position="477"/>
    </location>
</feature>
<protein>
    <recommendedName>
        <fullName evidence="4">DUF3824 domain-containing protein</fullName>
    </recommendedName>
</protein>
<feature type="compositionally biased region" description="Basic residues" evidence="1">
    <location>
        <begin position="333"/>
        <end position="343"/>
    </location>
</feature>
<dbReference type="STRING" id="1509407.A0A0L1IPC1"/>
<feature type="compositionally biased region" description="Basic residues" evidence="1">
    <location>
        <begin position="179"/>
        <end position="195"/>
    </location>
</feature>
<keyword evidence="3" id="KW-1185">Reference proteome</keyword>
<reference evidence="2 3" key="1">
    <citation type="submission" date="2014-06" db="EMBL/GenBank/DDBJ databases">
        <title>The Genome of the Aflatoxigenic Filamentous Fungus Aspergillus nomius.</title>
        <authorList>
            <person name="Moore M.G."/>
            <person name="Shannon B.M."/>
            <person name="Brian M.M."/>
        </authorList>
    </citation>
    <scope>NUCLEOTIDE SEQUENCE [LARGE SCALE GENOMIC DNA]</scope>
    <source>
        <strain evidence="2 3">NRRL 13137</strain>
    </source>
</reference>
<feature type="compositionally biased region" description="Basic and acidic residues" evidence="1">
    <location>
        <begin position="56"/>
        <end position="69"/>
    </location>
</feature>
<gene>
    <name evidence="2" type="ORF">ANOM_011643</name>
</gene>
<dbReference type="AlphaFoldDB" id="A0A0L1IPC1"/>
<feature type="region of interest" description="Disordered" evidence="1">
    <location>
        <begin position="565"/>
        <end position="619"/>
    </location>
</feature>
<feature type="compositionally biased region" description="Basic residues" evidence="1">
    <location>
        <begin position="299"/>
        <end position="311"/>
    </location>
</feature>
<dbReference type="GeneID" id="26813447"/>
<dbReference type="Proteomes" id="UP000037505">
    <property type="component" value="Unassembled WGS sequence"/>
</dbReference>
<feature type="compositionally biased region" description="Basic residues" evidence="1">
    <location>
        <begin position="411"/>
        <end position="421"/>
    </location>
</feature>
<feature type="region of interest" description="Disordered" evidence="1">
    <location>
        <begin position="49"/>
        <end position="218"/>
    </location>
</feature>
<comment type="caution">
    <text evidence="2">The sequence shown here is derived from an EMBL/GenBank/DDBJ whole genome shotgun (WGS) entry which is preliminary data.</text>
</comment>
<proteinExistence type="predicted"/>
<evidence type="ECO:0000313" key="2">
    <source>
        <dbReference type="EMBL" id="KNG81068.1"/>
    </source>
</evidence>
<feature type="compositionally biased region" description="Low complexity" evidence="1">
    <location>
        <begin position="436"/>
        <end position="449"/>
    </location>
</feature>
<feature type="non-terminal residue" evidence="2">
    <location>
        <position position="1"/>
    </location>
</feature>
<accession>A0A0L1IPC1</accession>
<dbReference type="OrthoDB" id="5407645at2759"/>
<feature type="compositionally biased region" description="Basic and acidic residues" evidence="1">
    <location>
        <begin position="344"/>
        <end position="354"/>
    </location>
</feature>
<sequence>LYDRHPHRSRVCLPTLAKTMAYHDESHYYSPRDRYARPASVYSQDYYSGDGPYSGSRHETGVVRRHDGSNESLPGDYGYEYGYGLPPQSRRSRVSTVKEGVHRSHSMGGRGSYYDDPDYHHSRHSRRSKRYDYDDPRDRHRRSQRSPSSSRSPPRRQRKSLSEQAMEALGMGSAASSASKHHEHRRGRSHGHHSRSYSYSPSPTRSRSRHRRDRSEQRIAQAMKAAITAGAVEAYRVRKEPGDWTGAKGKRILTAALTAGGTDGLVDRDPNKHSKRHIIESTLAGLAANHLVNGPRSRSQSKSRGREKHKSKLPDLAAAGALAAAGKEAYNRFRSRSRPRGRSHSRDSQEDSPRRPRKRSRSVSDYINRGMEALGLENKEKDTDDRRRHRDRPSRRDDYSDYDSDSEYGSRHHGSSRRTRHSRDVGRSLNPGNTQSPSSPSWSGASGEEGYTHCEDINSNSEMDSDLGSSTDEEHQRKKLTRKMLLTTGLATVATIHAAHGLHGSMEKHKKRVKMVKEGDMSPEEARKRRLKNNLGDAASVGLATLGIKGAIDEWRHVGHMRKQRKDFRKQCDSRRERRRAQSYGAMPRRYTVYPDEIEEYPASERGSRGRSMSVAQEV</sequence>
<evidence type="ECO:0000256" key="1">
    <source>
        <dbReference type="SAM" id="MobiDB-lite"/>
    </source>
</evidence>
<feature type="compositionally biased region" description="Basic and acidic residues" evidence="1">
    <location>
        <begin position="377"/>
        <end position="386"/>
    </location>
</feature>
<feature type="compositionally biased region" description="Low complexity" evidence="1">
    <location>
        <begin position="196"/>
        <end position="205"/>
    </location>
</feature>
<dbReference type="RefSeq" id="XP_015401991.1">
    <property type="nucleotide sequence ID" value="XM_015556899.1"/>
</dbReference>
<name>A0A0L1IPC1_ASPN3</name>
<feature type="compositionally biased region" description="Polar residues" evidence="1">
    <location>
        <begin position="457"/>
        <end position="470"/>
    </location>
</feature>
<evidence type="ECO:0000313" key="3">
    <source>
        <dbReference type="Proteomes" id="UP000037505"/>
    </source>
</evidence>
<dbReference type="EMBL" id="JNOM01000500">
    <property type="protein sequence ID" value="KNG81068.1"/>
    <property type="molecule type" value="Genomic_DNA"/>
</dbReference>